<organism evidence="1 2">
    <name type="scientific">Subsaximicrobium wynnwilliamsii</name>
    <dbReference type="NCBI Taxonomy" id="291179"/>
    <lineage>
        <taxon>Bacteria</taxon>
        <taxon>Pseudomonadati</taxon>
        <taxon>Bacteroidota</taxon>
        <taxon>Flavobacteriia</taxon>
        <taxon>Flavobacteriales</taxon>
        <taxon>Flavobacteriaceae</taxon>
        <taxon>Subsaximicrobium</taxon>
    </lineage>
</organism>
<evidence type="ECO:0000313" key="1">
    <source>
        <dbReference type="EMBL" id="TXD87746.1"/>
    </source>
</evidence>
<name>A0A5C6ZFV8_9FLAO</name>
<dbReference type="AlphaFoldDB" id="A0A5C6ZFV8"/>
<reference evidence="1 2" key="1">
    <citation type="submission" date="2019-08" db="EMBL/GenBank/DDBJ databases">
        <title>Genomes of Subsaximicrobium wynnwilliamsii strains.</title>
        <authorList>
            <person name="Bowman J.P."/>
        </authorList>
    </citation>
    <scope>NUCLEOTIDE SEQUENCE [LARGE SCALE GENOMIC DNA]</scope>
    <source>
        <strain evidence="1 2">2-80-2</strain>
    </source>
</reference>
<dbReference type="Proteomes" id="UP000321578">
    <property type="component" value="Unassembled WGS sequence"/>
</dbReference>
<protein>
    <recommendedName>
        <fullName evidence="3">Tetratricopeptide repeat protein</fullName>
    </recommendedName>
</protein>
<dbReference type="EMBL" id="VORO01000020">
    <property type="protein sequence ID" value="TXD87746.1"/>
    <property type="molecule type" value="Genomic_DNA"/>
</dbReference>
<comment type="caution">
    <text evidence="1">The sequence shown here is derived from an EMBL/GenBank/DDBJ whole genome shotgun (WGS) entry which is preliminary data.</text>
</comment>
<sequence>MKTNLAFILILIPLVCISQIESLESNTKIADSLETLGQYKEAIPYRDLALQEQHHSKDF</sequence>
<proteinExistence type="predicted"/>
<keyword evidence="2" id="KW-1185">Reference proteome</keyword>
<gene>
    <name evidence="1" type="ORF">ESY86_15645</name>
</gene>
<evidence type="ECO:0000313" key="2">
    <source>
        <dbReference type="Proteomes" id="UP000321578"/>
    </source>
</evidence>
<evidence type="ECO:0008006" key="3">
    <source>
        <dbReference type="Google" id="ProtNLM"/>
    </source>
</evidence>
<accession>A0A5C6ZFV8</accession>
<dbReference type="RefSeq" id="WP_147087529.1">
    <property type="nucleotide sequence ID" value="NZ_VORM01000020.1"/>
</dbReference>